<dbReference type="CDD" id="cd06786">
    <property type="entry name" value="cpPDZ1_ScNma111-like"/>
    <property type="match status" value="1"/>
</dbReference>
<evidence type="ECO:0000313" key="3">
    <source>
        <dbReference type="Proteomes" id="UP000322667"/>
    </source>
</evidence>
<dbReference type="EMBL" id="CM017620">
    <property type="protein sequence ID" value="TYI01178.1"/>
    <property type="molecule type" value="Genomic_DNA"/>
</dbReference>
<dbReference type="Proteomes" id="UP000322667">
    <property type="component" value="Chromosome A11"/>
</dbReference>
<dbReference type="InterPro" id="IPR001478">
    <property type="entry name" value="PDZ"/>
</dbReference>
<dbReference type="AlphaFoldDB" id="A0A5D2NAZ4"/>
<dbReference type="SUPFAM" id="SSF50494">
    <property type="entry name" value="Trypsin-like serine proteases"/>
    <property type="match status" value="2"/>
</dbReference>
<reference evidence="2 3" key="1">
    <citation type="submission" date="2019-07" db="EMBL/GenBank/DDBJ databases">
        <title>WGS assembly of Gossypium tomentosum.</title>
        <authorList>
            <person name="Chen Z.J."/>
            <person name="Sreedasyam A."/>
            <person name="Ando A."/>
            <person name="Song Q."/>
            <person name="De L."/>
            <person name="Hulse-Kemp A."/>
            <person name="Ding M."/>
            <person name="Ye W."/>
            <person name="Kirkbride R."/>
            <person name="Jenkins J."/>
            <person name="Plott C."/>
            <person name="Lovell J."/>
            <person name="Lin Y.-M."/>
            <person name="Vaughn R."/>
            <person name="Liu B."/>
            <person name="Li W."/>
            <person name="Simpson S."/>
            <person name="Scheffler B."/>
            <person name="Saski C."/>
            <person name="Grover C."/>
            <person name="Hu G."/>
            <person name="Conover J."/>
            <person name="Carlson J."/>
            <person name="Shu S."/>
            <person name="Boston L."/>
            <person name="Williams M."/>
            <person name="Peterson D."/>
            <person name="Mcgee K."/>
            <person name="Jones D."/>
            <person name="Wendel J."/>
            <person name="Stelly D."/>
            <person name="Grimwood J."/>
            <person name="Schmutz J."/>
        </authorList>
    </citation>
    <scope>NUCLEOTIDE SEQUENCE [LARGE SCALE GENOMIC DNA]</scope>
    <source>
        <strain evidence="2">7179.01</strain>
    </source>
</reference>
<feature type="domain" description="PDZ" evidence="1">
    <location>
        <begin position="854"/>
        <end position="923"/>
    </location>
</feature>
<dbReference type="Gene3D" id="2.40.10.120">
    <property type="match status" value="1"/>
</dbReference>
<dbReference type="InterPro" id="IPR009003">
    <property type="entry name" value="Peptidase_S1_PA"/>
</dbReference>
<feature type="domain" description="PDZ" evidence="1">
    <location>
        <begin position="743"/>
        <end position="818"/>
    </location>
</feature>
<evidence type="ECO:0000313" key="2">
    <source>
        <dbReference type="EMBL" id="TYI01178.1"/>
    </source>
</evidence>
<dbReference type="Pfam" id="PF12812">
    <property type="entry name" value="PDZ_1"/>
    <property type="match status" value="2"/>
</dbReference>
<dbReference type="CDD" id="cd06787">
    <property type="entry name" value="cpPDZ_AthDEGP7-like"/>
    <property type="match status" value="1"/>
</dbReference>
<dbReference type="Gene3D" id="2.30.42.10">
    <property type="match status" value="3"/>
</dbReference>
<dbReference type="InterPro" id="IPR036034">
    <property type="entry name" value="PDZ_sf"/>
</dbReference>
<keyword evidence="3" id="KW-1185">Reference proteome</keyword>
<dbReference type="PANTHER" id="PTHR46366:SF1">
    <property type="entry name" value="PDZ DOMAIN-CONTAINING PROTEIN C1685.05"/>
    <property type="match status" value="1"/>
</dbReference>
<proteinExistence type="predicted"/>
<organism evidence="2 3">
    <name type="scientific">Gossypium tomentosum</name>
    <name type="common">Hawaiian cotton</name>
    <name type="synonym">Gossypium sandvicense</name>
    <dbReference type="NCBI Taxonomy" id="34277"/>
    <lineage>
        <taxon>Eukaryota</taxon>
        <taxon>Viridiplantae</taxon>
        <taxon>Streptophyta</taxon>
        <taxon>Embryophyta</taxon>
        <taxon>Tracheophyta</taxon>
        <taxon>Spermatophyta</taxon>
        <taxon>Magnoliopsida</taxon>
        <taxon>eudicotyledons</taxon>
        <taxon>Gunneridae</taxon>
        <taxon>Pentapetalae</taxon>
        <taxon>rosids</taxon>
        <taxon>malvids</taxon>
        <taxon>Malvales</taxon>
        <taxon>Malvaceae</taxon>
        <taxon>Malvoideae</taxon>
        <taxon>Gossypium</taxon>
    </lineage>
</organism>
<feature type="domain" description="PDZ" evidence="1">
    <location>
        <begin position="178"/>
        <end position="257"/>
    </location>
</feature>
<accession>A0A5D2NAZ4</accession>
<dbReference type="SMART" id="SM00228">
    <property type="entry name" value="PDZ"/>
    <property type="match status" value="3"/>
</dbReference>
<dbReference type="PANTHER" id="PTHR46366">
    <property type="entry name" value="PRO-APOPTOTIC SERINE PROTEASE NMA111"/>
    <property type="match status" value="1"/>
</dbReference>
<dbReference type="Pfam" id="PF13365">
    <property type="entry name" value="Trypsin_2"/>
    <property type="match status" value="1"/>
</dbReference>
<sequence length="965" mass="106678">MFLNREEITVHPLYRDPVHDFGFFRYDPNAIQFLDYEEIPLAPEAACVGLEIRVVGNDSGEKVSILAGTIARLDRDAPQYTKDGYNDFNTFYLQAASGTKGGSSGSPVIDWQGRAVALNAGGKTTTASAFFLPLERVVRALKFFQKGGESYTSKWEVVSIPRGTLQTTFLHKGFDEIRRLGLQSETEQMARHASAQGETGMLVVDSVVPGGPTHNHLEPGDVLVRVTREVITQFLRLETLLDDSVEQNIELEIERGGTPLSVQLVVQDLHSITPAHFLEVSGAVIHPLSYQQARNFRFQCGLVYVSEPGYMLSRAAVPRHAIIKKLAGEEISKLEDLISVLSKLSQGSRVPLEYISYTDRHRRKFVLVTVDRHEWYAPPQIYTRDDSSGLWTVKPAFQLEFMLPSGVNVEATPMEHIHAYNHQGLTDGATTMETSSEHASAVLHSQNETVMLEDTIAKENVLLRDGQGAAAVANASIAERVIEPTLVMFEVHVPPSCMLDGVHSQHFSGTGVIIYHSHSMGLVAVDKNTVAVSSSDVMLSFAAYPIEIPGEVVFLHPVHNFALVAYDSSALGPVGVSAVQAAELLPDPALRRGDSVYLVGLNRSLQATSRKSVVTNPCATLNIGSADCPRYRATNMEVVELDTDFGSAFSGVLTDEHGRVRAIWASFSTQLKVGSNTSEDHHFVRGIPVYAISQVLHNIISGGNGPHLLINGVKRPMPLIRILEVELYRTLLSKARSFGLSNDWIQALIKKDPVRRQVLRVKGCLAGSKAENLLEQGDMVLAVNKEPVTCFRDIENVCHALDIGESGGELNMTIFRQGRELDLVVGTDVRDGNGTTRVINWCGCIVQDPHPAVRALGFLPEEGHGVYVARWCRGSPVHRYGLYALQWIVEVNGKPTPDLDAFVNVTKELEHGEFVRVRTIHLNSKPRVLTLKQDLHYWPTWELRFDPETAIWHRQTIKALDCQNL</sequence>
<evidence type="ECO:0000259" key="1">
    <source>
        <dbReference type="SMART" id="SM00228"/>
    </source>
</evidence>
<protein>
    <recommendedName>
        <fullName evidence="1">PDZ domain-containing protein</fullName>
    </recommendedName>
</protein>
<dbReference type="InterPro" id="IPR025926">
    <property type="entry name" value="PDZ-like_dom"/>
</dbReference>
<gene>
    <name evidence="2" type="ORF">ES332_A11G183900v1</name>
</gene>
<dbReference type="SUPFAM" id="SSF50156">
    <property type="entry name" value="PDZ domain-like"/>
    <property type="match status" value="3"/>
</dbReference>
<name>A0A5D2NAZ4_GOSTO</name>